<feature type="transmembrane region" description="Helical" evidence="1">
    <location>
        <begin position="111"/>
        <end position="130"/>
    </location>
</feature>
<reference evidence="2 3" key="1">
    <citation type="submission" date="2017-02" db="EMBL/GenBank/DDBJ databases">
        <authorList>
            <person name="Peterson S.W."/>
        </authorList>
    </citation>
    <scope>NUCLEOTIDE SEQUENCE [LARGE SCALE GENOMIC DNA]</scope>
    <source>
        <strain evidence="2 3">DSM 45154</strain>
    </source>
</reference>
<dbReference type="AlphaFoldDB" id="A0A1T4KDF3"/>
<proteinExistence type="predicted"/>
<organism evidence="2 3">
    <name type="scientific">Marinactinospora thermotolerans DSM 45154</name>
    <dbReference type="NCBI Taxonomy" id="1122192"/>
    <lineage>
        <taxon>Bacteria</taxon>
        <taxon>Bacillati</taxon>
        <taxon>Actinomycetota</taxon>
        <taxon>Actinomycetes</taxon>
        <taxon>Streptosporangiales</taxon>
        <taxon>Nocardiopsidaceae</taxon>
        <taxon>Marinactinospora</taxon>
    </lineage>
</organism>
<keyword evidence="1" id="KW-0812">Transmembrane</keyword>
<evidence type="ECO:0000313" key="2">
    <source>
        <dbReference type="EMBL" id="SJZ40375.1"/>
    </source>
</evidence>
<feature type="transmembrane region" description="Helical" evidence="1">
    <location>
        <begin position="219"/>
        <end position="236"/>
    </location>
</feature>
<protein>
    <submittedName>
        <fullName evidence="2">Uncharacterized protein</fullName>
    </submittedName>
</protein>
<keyword evidence="1" id="KW-1133">Transmembrane helix</keyword>
<keyword evidence="1" id="KW-0472">Membrane</keyword>
<accession>A0A1T4KDF3</accession>
<feature type="transmembrane region" description="Helical" evidence="1">
    <location>
        <begin position="70"/>
        <end position="91"/>
    </location>
</feature>
<dbReference type="RefSeq" id="WP_078760023.1">
    <property type="nucleotide sequence ID" value="NZ_FUWS01000001.1"/>
</dbReference>
<evidence type="ECO:0000256" key="1">
    <source>
        <dbReference type="SAM" id="Phobius"/>
    </source>
</evidence>
<feature type="transmembrane region" description="Helical" evidence="1">
    <location>
        <begin position="6"/>
        <end position="27"/>
    </location>
</feature>
<dbReference type="Proteomes" id="UP000190637">
    <property type="component" value="Unassembled WGS sequence"/>
</dbReference>
<feature type="transmembrane region" description="Helical" evidence="1">
    <location>
        <begin position="188"/>
        <end position="207"/>
    </location>
</feature>
<name>A0A1T4KDF3_9ACTN</name>
<dbReference type="OrthoDB" id="8850092at2"/>
<feature type="transmembrane region" description="Helical" evidence="1">
    <location>
        <begin position="39"/>
        <end position="64"/>
    </location>
</feature>
<sequence length="237" mass="24226">MTTGQVLLLVGMGIFHGINPGMGWLVAVSRGLQECSRAALLWSLPAIVGGHAASVAVVAVAVTVTGSLVASHWFAVAGGAVVTVAGLGVLLSRSHFHWRDVRPSSWQLAGWSFLMSSLHGAGLMLLPVLAGDIAEGATGGGGHGHGHGHGRPHPVPVASEEAVAVPEGGWELADATLLGLAATGVHTVAMLVATGVVALVVYDFFGVNALRLSWVTMDRIWAFSLIGGGLFVLWGAL</sequence>
<gene>
    <name evidence="2" type="ORF">SAMN02745673_00320</name>
</gene>
<keyword evidence="3" id="KW-1185">Reference proteome</keyword>
<dbReference type="STRING" id="1122192.SAMN02745673_00320"/>
<evidence type="ECO:0000313" key="3">
    <source>
        <dbReference type="Proteomes" id="UP000190637"/>
    </source>
</evidence>
<dbReference type="EMBL" id="FUWS01000001">
    <property type="protein sequence ID" value="SJZ40375.1"/>
    <property type="molecule type" value="Genomic_DNA"/>
</dbReference>